<protein>
    <submittedName>
        <fullName evidence="1">Uncharacterized protein</fullName>
    </submittedName>
</protein>
<proteinExistence type="predicted"/>
<evidence type="ECO:0000313" key="1">
    <source>
        <dbReference type="EMBL" id="GAH77257.1"/>
    </source>
</evidence>
<dbReference type="EMBL" id="BARU01041681">
    <property type="protein sequence ID" value="GAH77257.1"/>
    <property type="molecule type" value="Genomic_DNA"/>
</dbReference>
<gene>
    <name evidence="1" type="ORF">S03H2_64205</name>
</gene>
<comment type="caution">
    <text evidence="1">The sequence shown here is derived from an EMBL/GenBank/DDBJ whole genome shotgun (WGS) entry which is preliminary data.</text>
</comment>
<sequence length="111" mass="12564">MLKLTVKETNDLADEIERGGGNSDSLRAAINDVNNPGNGRSPVLATNIGDEEYLAEKRAQTQAEEGTDLECMICHEKFDHLLSGTCEVCWREWMLSAKPVDWRIKRLKRLF</sequence>
<accession>X1I6C6</accession>
<dbReference type="AlphaFoldDB" id="X1I6C6"/>
<organism evidence="1">
    <name type="scientific">marine sediment metagenome</name>
    <dbReference type="NCBI Taxonomy" id="412755"/>
    <lineage>
        <taxon>unclassified sequences</taxon>
        <taxon>metagenomes</taxon>
        <taxon>ecological metagenomes</taxon>
    </lineage>
</organism>
<reference evidence="1" key="1">
    <citation type="journal article" date="2014" name="Front. Microbiol.">
        <title>High frequency of phylogenetically diverse reductive dehalogenase-homologous genes in deep subseafloor sedimentary metagenomes.</title>
        <authorList>
            <person name="Kawai M."/>
            <person name="Futagami T."/>
            <person name="Toyoda A."/>
            <person name="Takaki Y."/>
            <person name="Nishi S."/>
            <person name="Hori S."/>
            <person name="Arai W."/>
            <person name="Tsubouchi T."/>
            <person name="Morono Y."/>
            <person name="Uchiyama I."/>
            <person name="Ito T."/>
            <person name="Fujiyama A."/>
            <person name="Inagaki F."/>
            <person name="Takami H."/>
        </authorList>
    </citation>
    <scope>NUCLEOTIDE SEQUENCE</scope>
    <source>
        <strain evidence="1">Expedition CK06-06</strain>
    </source>
</reference>
<name>X1I6C6_9ZZZZ</name>